<dbReference type="InterPro" id="IPR002347">
    <property type="entry name" value="SDR_fam"/>
</dbReference>
<feature type="region of interest" description="Disordered" evidence="2">
    <location>
        <begin position="1"/>
        <end position="26"/>
    </location>
</feature>
<protein>
    <submittedName>
        <fullName evidence="3">Putative oxidoreductase</fullName>
    </submittedName>
</protein>
<evidence type="ECO:0000256" key="2">
    <source>
        <dbReference type="SAM" id="MobiDB-lite"/>
    </source>
</evidence>
<dbReference type="Pfam" id="PF00106">
    <property type="entry name" value="adh_short"/>
    <property type="match status" value="1"/>
</dbReference>
<keyword evidence="1" id="KW-0560">Oxidoreductase</keyword>
<evidence type="ECO:0000313" key="4">
    <source>
        <dbReference type="Proteomes" id="UP000198287"/>
    </source>
</evidence>
<dbReference type="PANTHER" id="PTHR43157:SF31">
    <property type="entry name" value="PHOSPHATIDYLINOSITOL-GLYCAN BIOSYNTHESIS CLASS F PROTEIN"/>
    <property type="match status" value="1"/>
</dbReference>
<dbReference type="PANTHER" id="PTHR43157">
    <property type="entry name" value="PHOSPHATIDYLINOSITOL-GLYCAN BIOSYNTHESIS CLASS F PROTEIN-RELATED"/>
    <property type="match status" value="1"/>
</dbReference>
<dbReference type="Proteomes" id="UP000198287">
    <property type="component" value="Unassembled WGS sequence"/>
</dbReference>
<dbReference type="SUPFAM" id="SSF51735">
    <property type="entry name" value="NAD(P)-binding Rossmann-fold domains"/>
    <property type="match status" value="1"/>
</dbReference>
<proteinExistence type="predicted"/>
<feature type="compositionally biased region" description="Low complexity" evidence="2">
    <location>
        <begin position="8"/>
        <end position="22"/>
    </location>
</feature>
<dbReference type="OrthoDB" id="191139at2759"/>
<dbReference type="AlphaFoldDB" id="A0A226F1R7"/>
<evidence type="ECO:0000313" key="3">
    <source>
        <dbReference type="EMBL" id="OXA63408.1"/>
    </source>
</evidence>
<sequence>MAAAAVGPSSSSPKGSKTSNKPWARTDIPDLTGKVCMVTGGTGGIGYETAIALVQSGAQVFVVGRSEERGNEAVEKIKNAIKLIPSAGTVSFLQAELGKLALDILINNAGISAPPTRQTTIDGFESVMGTNQLGTFAVTGQLLPSLKRSTAPRVVTVSSAMAEHCQPLDFEDFQTERKKYPGHKLQEAAVGSHPSLCAATCPTVKGGEYYGPGGLMGASGNVTKLEIPKNAKDVTAAEQLWKVSEELTKVVYN</sequence>
<dbReference type="Gene3D" id="3.40.50.720">
    <property type="entry name" value="NAD(P)-binding Rossmann-like Domain"/>
    <property type="match status" value="1"/>
</dbReference>
<reference evidence="3 4" key="1">
    <citation type="submission" date="2015-12" db="EMBL/GenBank/DDBJ databases">
        <title>The genome of Folsomia candida.</title>
        <authorList>
            <person name="Faddeeva A."/>
            <person name="Derks M.F."/>
            <person name="Anvar Y."/>
            <person name="Smit S."/>
            <person name="Van Straalen N."/>
            <person name="Roelofs D."/>
        </authorList>
    </citation>
    <scope>NUCLEOTIDE SEQUENCE [LARGE SCALE GENOMIC DNA]</scope>
    <source>
        <strain evidence="3 4">VU population</strain>
        <tissue evidence="3">Whole body</tissue>
    </source>
</reference>
<organism evidence="3 4">
    <name type="scientific">Folsomia candida</name>
    <name type="common">Springtail</name>
    <dbReference type="NCBI Taxonomy" id="158441"/>
    <lineage>
        <taxon>Eukaryota</taxon>
        <taxon>Metazoa</taxon>
        <taxon>Ecdysozoa</taxon>
        <taxon>Arthropoda</taxon>
        <taxon>Hexapoda</taxon>
        <taxon>Collembola</taxon>
        <taxon>Entomobryomorpha</taxon>
        <taxon>Isotomoidea</taxon>
        <taxon>Isotomidae</taxon>
        <taxon>Proisotominae</taxon>
        <taxon>Folsomia</taxon>
    </lineage>
</organism>
<dbReference type="GO" id="GO:0016491">
    <property type="term" value="F:oxidoreductase activity"/>
    <property type="evidence" value="ECO:0007669"/>
    <property type="project" value="UniProtKB-KW"/>
</dbReference>
<gene>
    <name evidence="3" type="ORF">Fcan01_01657</name>
</gene>
<comment type="caution">
    <text evidence="3">The sequence shown here is derived from an EMBL/GenBank/DDBJ whole genome shotgun (WGS) entry which is preliminary data.</text>
</comment>
<dbReference type="InterPro" id="IPR036291">
    <property type="entry name" value="NAD(P)-bd_dom_sf"/>
</dbReference>
<dbReference type="PRINTS" id="PR00081">
    <property type="entry name" value="GDHRDH"/>
</dbReference>
<dbReference type="EMBL" id="LNIX01000001">
    <property type="protein sequence ID" value="OXA63408.1"/>
    <property type="molecule type" value="Genomic_DNA"/>
</dbReference>
<evidence type="ECO:0000256" key="1">
    <source>
        <dbReference type="ARBA" id="ARBA00023002"/>
    </source>
</evidence>
<keyword evidence="4" id="KW-1185">Reference proteome</keyword>
<name>A0A226F1R7_FOLCA</name>
<accession>A0A226F1R7</accession>
<dbReference type="STRING" id="158441.A0A226F1R7"/>